<sequence>MRKFPPTHVRLDGASGGVGMANQKDDKQPREQEEETRKAGTDSPDESHEGKQGYGQPPKEVGDKPLPDQKWGGK</sequence>
<accession>A0A286NUT5</accession>
<dbReference type="AlphaFoldDB" id="A0A286NUT5"/>
<organism evidence="2 3">
    <name type="scientific">Melittangium boletus DSM 14713</name>
    <dbReference type="NCBI Taxonomy" id="1294270"/>
    <lineage>
        <taxon>Bacteria</taxon>
        <taxon>Pseudomonadati</taxon>
        <taxon>Myxococcota</taxon>
        <taxon>Myxococcia</taxon>
        <taxon>Myxococcales</taxon>
        <taxon>Cystobacterineae</taxon>
        <taxon>Archangiaceae</taxon>
        <taxon>Melittangium</taxon>
    </lineage>
</organism>
<proteinExistence type="predicted"/>
<keyword evidence="3" id="KW-1185">Reference proteome</keyword>
<protein>
    <submittedName>
        <fullName evidence="2">Uncharacterized protein</fullName>
    </submittedName>
</protein>
<dbReference type="KEGG" id="mbd:MEBOL_000192"/>
<gene>
    <name evidence="2" type="ORF">MEBOL_000192</name>
</gene>
<evidence type="ECO:0000313" key="3">
    <source>
        <dbReference type="Proteomes" id="UP000217289"/>
    </source>
</evidence>
<dbReference type="EMBL" id="CP022163">
    <property type="protein sequence ID" value="ATB26758.1"/>
    <property type="molecule type" value="Genomic_DNA"/>
</dbReference>
<dbReference type="Proteomes" id="UP000217289">
    <property type="component" value="Chromosome"/>
</dbReference>
<reference evidence="2 3" key="1">
    <citation type="submission" date="2017-06" db="EMBL/GenBank/DDBJ databases">
        <authorList>
            <person name="Kim H.J."/>
            <person name="Triplett B.A."/>
        </authorList>
    </citation>
    <scope>NUCLEOTIDE SEQUENCE [LARGE SCALE GENOMIC DNA]</scope>
    <source>
        <strain evidence="2 3">DSM 14713</strain>
    </source>
</reference>
<feature type="compositionally biased region" description="Basic and acidic residues" evidence="1">
    <location>
        <begin position="23"/>
        <end position="51"/>
    </location>
</feature>
<evidence type="ECO:0000313" key="2">
    <source>
        <dbReference type="EMBL" id="ATB26758.1"/>
    </source>
</evidence>
<evidence type="ECO:0000256" key="1">
    <source>
        <dbReference type="SAM" id="MobiDB-lite"/>
    </source>
</evidence>
<name>A0A286NUT5_9BACT</name>
<feature type="region of interest" description="Disordered" evidence="1">
    <location>
        <begin position="1"/>
        <end position="74"/>
    </location>
</feature>